<evidence type="ECO:0000313" key="1">
    <source>
        <dbReference type="EMBL" id="KXJ84669.1"/>
    </source>
</evidence>
<accession>A0A136IJ62</accession>
<organism evidence="1 2">
    <name type="scientific">Microdochium bolleyi</name>
    <dbReference type="NCBI Taxonomy" id="196109"/>
    <lineage>
        <taxon>Eukaryota</taxon>
        <taxon>Fungi</taxon>
        <taxon>Dikarya</taxon>
        <taxon>Ascomycota</taxon>
        <taxon>Pezizomycotina</taxon>
        <taxon>Sordariomycetes</taxon>
        <taxon>Xylariomycetidae</taxon>
        <taxon>Xylariales</taxon>
        <taxon>Microdochiaceae</taxon>
        <taxon>Microdochium</taxon>
    </lineage>
</organism>
<reference evidence="2" key="1">
    <citation type="submission" date="2016-02" db="EMBL/GenBank/DDBJ databases">
        <title>Draft genome sequence of Microdochium bolleyi, a fungal endophyte of beachgrass.</title>
        <authorList>
            <consortium name="DOE Joint Genome Institute"/>
            <person name="David A.S."/>
            <person name="May G."/>
            <person name="Haridas S."/>
            <person name="Lim J."/>
            <person name="Wang M."/>
            <person name="Labutti K."/>
            <person name="Lipzen A."/>
            <person name="Barry K."/>
            <person name="Grigoriev I.V."/>
        </authorList>
    </citation>
    <scope>NUCLEOTIDE SEQUENCE [LARGE SCALE GENOMIC DNA]</scope>
    <source>
        <strain evidence="2">J235TASD1</strain>
    </source>
</reference>
<evidence type="ECO:0000313" key="2">
    <source>
        <dbReference type="Proteomes" id="UP000070501"/>
    </source>
</evidence>
<protein>
    <submittedName>
        <fullName evidence="1">Uncharacterized protein</fullName>
    </submittedName>
</protein>
<dbReference type="AlphaFoldDB" id="A0A136IJ62"/>
<dbReference type="EMBL" id="KQ964361">
    <property type="protein sequence ID" value="KXJ84669.1"/>
    <property type="molecule type" value="Genomic_DNA"/>
</dbReference>
<keyword evidence="2" id="KW-1185">Reference proteome</keyword>
<dbReference type="InParanoid" id="A0A136IJ62"/>
<name>A0A136IJ62_9PEZI</name>
<gene>
    <name evidence="1" type="ORF">Micbo1qcDRAFT_181454</name>
</gene>
<dbReference type="Proteomes" id="UP000070501">
    <property type="component" value="Unassembled WGS sequence"/>
</dbReference>
<sequence length="218" mass="25160">MPTDAKPNTTEDHLPTKWTKLDYKHLLDEDEDEDEVEEYSRCQIQEIADFKMRVFCLDSKVAIYQITISKRFRGEILYWMPSDDGPYTPEASRDIKTVVCAATEADQTTPFNRIEDCQKTRECICPPEQSVLQPCVMRRMEMLFHRLSSGRYAVRTTKGMISIEENELKPGILELCDIEVIDMPGDAVVPLALIFKQAKAREIRDAVDMCKESKLLAW</sequence>
<dbReference type="OrthoDB" id="10685773at2759"/>
<proteinExistence type="predicted"/>